<dbReference type="KEGG" id="nlo:107222223"/>
<evidence type="ECO:0000256" key="4">
    <source>
        <dbReference type="SAM" id="SignalP"/>
    </source>
</evidence>
<keyword evidence="1 4" id="KW-0732">Signal</keyword>
<protein>
    <submittedName>
        <fullName evidence="6">Thioredoxin reductase-like selenoprotein T homolog CG3887</fullName>
    </submittedName>
</protein>
<dbReference type="Gene3D" id="3.40.30.10">
    <property type="entry name" value="Glutaredoxin"/>
    <property type="match status" value="1"/>
</dbReference>
<feature type="signal peptide" evidence="4">
    <location>
        <begin position="1"/>
        <end position="23"/>
    </location>
</feature>
<reference evidence="6" key="1">
    <citation type="submission" date="2025-08" db="UniProtKB">
        <authorList>
            <consortium name="RefSeq"/>
        </authorList>
    </citation>
    <scope>IDENTIFICATION</scope>
    <source>
        <tissue evidence="6">Thorax and Abdomen</tissue>
    </source>
</reference>
<dbReference type="CTD" id="33725"/>
<evidence type="ECO:0000256" key="3">
    <source>
        <dbReference type="SAM" id="Phobius"/>
    </source>
</evidence>
<dbReference type="GO" id="GO:0004791">
    <property type="term" value="F:thioredoxin-disulfide reductase (NADPH) activity"/>
    <property type="evidence" value="ECO:0007669"/>
    <property type="project" value="TreeGrafter"/>
</dbReference>
<keyword evidence="3" id="KW-0472">Membrane</keyword>
<organism evidence="6">
    <name type="scientific">Neodiprion lecontei</name>
    <name type="common">Redheaded pine sawfly</name>
    <dbReference type="NCBI Taxonomy" id="441921"/>
    <lineage>
        <taxon>Eukaryota</taxon>
        <taxon>Metazoa</taxon>
        <taxon>Ecdysozoa</taxon>
        <taxon>Arthropoda</taxon>
        <taxon>Hexapoda</taxon>
        <taxon>Insecta</taxon>
        <taxon>Pterygota</taxon>
        <taxon>Neoptera</taxon>
        <taxon>Endopterygota</taxon>
        <taxon>Hymenoptera</taxon>
        <taxon>Tenthredinoidea</taxon>
        <taxon>Diprionidae</taxon>
        <taxon>Diprioninae</taxon>
        <taxon>Neodiprion</taxon>
    </lineage>
</organism>
<dbReference type="GeneID" id="107222223"/>
<dbReference type="NCBIfam" id="TIGR02174">
    <property type="entry name" value="CXXU_selWTH"/>
    <property type="match status" value="1"/>
</dbReference>
<keyword evidence="2" id="KW-0676">Redox-active center</keyword>
<evidence type="ECO:0000313" key="6">
    <source>
        <dbReference type="RefSeq" id="XP_015516977.1"/>
    </source>
</evidence>
<evidence type="ECO:0000256" key="2">
    <source>
        <dbReference type="ARBA" id="ARBA00023284"/>
    </source>
</evidence>
<name>A0A6J0BRQ9_NEOLC</name>
<dbReference type="FunCoup" id="A0A6J0BRQ9">
    <property type="interactions" value="967"/>
</dbReference>
<dbReference type="InterPro" id="IPR019389">
    <property type="entry name" value="Selenoprotein_T"/>
</dbReference>
<dbReference type="OrthoDB" id="60822at2759"/>
<proteinExistence type="predicted"/>
<dbReference type="PANTHER" id="PTHR13544">
    <property type="entry name" value="SELENOPROTEIN T"/>
    <property type="match status" value="1"/>
</dbReference>
<dbReference type="Proteomes" id="UP000829291">
    <property type="component" value="Chromosome 2"/>
</dbReference>
<keyword evidence="5" id="KW-1185">Reference proteome</keyword>
<dbReference type="GO" id="GO:0045454">
    <property type="term" value="P:cell redox homeostasis"/>
    <property type="evidence" value="ECO:0007669"/>
    <property type="project" value="TreeGrafter"/>
</dbReference>
<gene>
    <name evidence="6" type="primary">LOC107222223</name>
</gene>
<feature type="transmembrane region" description="Helical" evidence="3">
    <location>
        <begin position="127"/>
        <end position="148"/>
    </location>
</feature>
<keyword evidence="3" id="KW-0812">Transmembrane</keyword>
<dbReference type="InterPro" id="IPR036249">
    <property type="entry name" value="Thioredoxin-like_sf"/>
</dbReference>
<sequence length="198" mass="22106">MYGLKLGLSCLIIICALSTHAGANSDGDGDIPLSRIRGSAGPTLKFFYCYSCGYRKVFDDYVNILQQKYPGLNIDGENFNPAGYKLFLAKFLGMSKILVIIIILCGINVFAPLGIRQPSWWQWCTDNRLYACMMLFFLCNAIEGQLIASGAFEILLNDVPVWSKLETGRIPQPPELFQIIDSHMQFGTMDVEHDGFGK</sequence>
<feature type="transmembrane region" description="Helical" evidence="3">
    <location>
        <begin position="97"/>
        <end position="115"/>
    </location>
</feature>
<evidence type="ECO:0000256" key="1">
    <source>
        <dbReference type="ARBA" id="ARBA00022729"/>
    </source>
</evidence>
<dbReference type="InterPro" id="IPR011893">
    <property type="entry name" value="Selenoprotein_Rdx-typ"/>
</dbReference>
<dbReference type="GO" id="GO:0005789">
    <property type="term" value="C:endoplasmic reticulum membrane"/>
    <property type="evidence" value="ECO:0007669"/>
    <property type="project" value="TreeGrafter"/>
</dbReference>
<evidence type="ECO:0000313" key="5">
    <source>
        <dbReference type="Proteomes" id="UP000829291"/>
    </source>
</evidence>
<dbReference type="SUPFAM" id="SSF52833">
    <property type="entry name" value="Thioredoxin-like"/>
    <property type="match status" value="1"/>
</dbReference>
<accession>A0A6J0BRQ9</accession>
<feature type="chain" id="PRO_5026855937" evidence="4">
    <location>
        <begin position="24"/>
        <end position="198"/>
    </location>
</feature>
<dbReference type="AlphaFoldDB" id="A0A6J0BRQ9"/>
<dbReference type="InParanoid" id="A0A6J0BRQ9"/>
<dbReference type="PANTHER" id="PTHR13544:SF0">
    <property type="entry name" value="THIOREDOXIN REDUCTASE-LIKE SELENOPROTEIN T"/>
    <property type="match status" value="1"/>
</dbReference>
<dbReference type="RefSeq" id="XP_015516977.1">
    <property type="nucleotide sequence ID" value="XM_015661491.2"/>
</dbReference>
<dbReference type="Pfam" id="PF10262">
    <property type="entry name" value="Rdx"/>
    <property type="match status" value="1"/>
</dbReference>
<keyword evidence="3" id="KW-1133">Transmembrane helix</keyword>